<evidence type="ECO:0000313" key="1">
    <source>
        <dbReference type="Ensembl" id="ENSOARP00020040078.1"/>
    </source>
</evidence>
<reference evidence="1" key="3">
    <citation type="submission" date="2025-09" db="UniProtKB">
        <authorList>
            <consortium name="Ensembl"/>
        </authorList>
    </citation>
    <scope>IDENTIFICATION</scope>
</reference>
<reference evidence="1" key="1">
    <citation type="submission" date="2020-11" db="EMBL/GenBank/DDBJ databases">
        <authorList>
            <person name="Davenport K.M."/>
            <person name="Bickhart D.M."/>
            <person name="Smith T.P.L."/>
            <person name="Murdoch B.M."/>
            <person name="Rosen B.D."/>
        </authorList>
    </citation>
    <scope>NUCLEOTIDE SEQUENCE [LARGE SCALE GENOMIC DNA]</scope>
    <source>
        <strain evidence="1">OAR_USU_Benz2616</strain>
    </source>
</reference>
<name>A0AC11D5P3_SHEEP</name>
<gene>
    <name evidence="1" type="primary">ZNF786</name>
</gene>
<proteinExistence type="predicted"/>
<dbReference type="Ensembl" id="ENSOART00020071210.1">
    <property type="protein sequence ID" value="ENSOARP00020040078.1"/>
    <property type="gene ID" value="ENSOARG00020029182.1"/>
</dbReference>
<sequence length="760" mass="84642">MPVSSSVHRARAGPAGRSGARGRHGGGAAGPPGAWLGGSPVGHLVGPRGPMAEPAPLPLTFEDVAIYFSEQEWQNLEAWQKELYKQVMRANYEILLSLDNGLPKPELISWIEQGRELFKKWGESQESRNIIFSAADLHFDPVIEGQSFSVSGNQRAVSSEKAHYYFQVDPLQSHRSCEPLSEKSEDVSFRPDQAVALVNPQRHNTWAPLPAVHSSREPIQRDRIASPRALGLPGFQKTASGEGLQQSCAFCGESFCNENLLERHQGSHLKAWKKLSKQPEAQQPRSQTHFRCPGCGRGFRRKPSLLGSLAVRAEEGHLLGLESGETCGRRLTLSRPPPYAGCIESASRAPPGVERPVSPREGAGAASERAELPPSSNLAAQECGRWAGEPEALKPGPGGERPCSFGTCSRRPSQRCGLSDHSHLHSAERPCRCAECGRAFRQCGRLRLHRQPPSHEPPCSGPECRLGFRLRSPLRAHGLRHGGDRPLACGECGRGFAHPCKLREHLRVHSGERPFGCAECGKSFRLKGILKAHERTHSRERPFQCAECGRGFTRPSKLAEHFRVHSGERPFGCSDCGRRFRLQGQLRSHRRLHTGERPFPCPDCGKSYRVKADLKAHQLLHGGPMPFSCECGKGFAKQSKLVEHVRTHTGEKPFQCPQCDKRFRLKAQLLSHQGLHSGERPFRCPECDKNFRERGHMLRHQRIHRPDRPFACADCGKGFIYKSKLAEHVRVHTKSCRVRREPDVKKRLSQLFAMIEADWS</sequence>
<accession>A0AC11D5P3</accession>
<organism evidence="1">
    <name type="scientific">Ovis aries</name>
    <name type="common">Sheep</name>
    <dbReference type="NCBI Taxonomy" id="9940"/>
    <lineage>
        <taxon>Eukaryota</taxon>
        <taxon>Metazoa</taxon>
        <taxon>Chordata</taxon>
        <taxon>Craniata</taxon>
        <taxon>Vertebrata</taxon>
        <taxon>Euteleostomi</taxon>
        <taxon>Mammalia</taxon>
        <taxon>Eutheria</taxon>
        <taxon>Laurasiatheria</taxon>
        <taxon>Artiodactyla</taxon>
        <taxon>Ruminantia</taxon>
        <taxon>Pecora</taxon>
        <taxon>Bovidae</taxon>
        <taxon>Caprinae</taxon>
        <taxon>Ovis</taxon>
    </lineage>
</organism>
<protein>
    <submittedName>
        <fullName evidence="1">Zinc finger protein 786</fullName>
    </submittedName>
</protein>
<reference evidence="1" key="2">
    <citation type="submission" date="2025-08" db="UniProtKB">
        <authorList>
            <consortium name="Ensembl"/>
        </authorList>
    </citation>
    <scope>IDENTIFICATION</scope>
</reference>